<keyword evidence="13" id="KW-1185">Reference proteome</keyword>
<organism evidence="12 13">
    <name type="scientific">Diacronema lutheri</name>
    <name type="common">Unicellular marine alga</name>
    <name type="synonym">Monochrysis lutheri</name>
    <dbReference type="NCBI Taxonomy" id="2081491"/>
    <lineage>
        <taxon>Eukaryota</taxon>
        <taxon>Haptista</taxon>
        <taxon>Haptophyta</taxon>
        <taxon>Pavlovophyceae</taxon>
        <taxon>Pavlovales</taxon>
        <taxon>Pavlovaceae</taxon>
        <taxon>Diacronema</taxon>
    </lineage>
</organism>
<evidence type="ECO:0000256" key="9">
    <source>
        <dbReference type="ARBA" id="ARBA00045912"/>
    </source>
</evidence>
<evidence type="ECO:0000256" key="2">
    <source>
        <dbReference type="ARBA" id="ARBA00004922"/>
    </source>
</evidence>
<feature type="transmembrane region" description="Helical" evidence="11">
    <location>
        <begin position="120"/>
        <end position="142"/>
    </location>
</feature>
<feature type="region of interest" description="Disordered" evidence="10">
    <location>
        <begin position="331"/>
        <end position="579"/>
    </location>
</feature>
<feature type="transmembrane region" description="Helical" evidence="11">
    <location>
        <begin position="707"/>
        <end position="734"/>
    </location>
</feature>
<feature type="compositionally biased region" description="Basic and acidic residues" evidence="10">
    <location>
        <begin position="331"/>
        <end position="344"/>
    </location>
</feature>
<evidence type="ECO:0000256" key="8">
    <source>
        <dbReference type="ARBA" id="ARBA00044793"/>
    </source>
</evidence>
<protein>
    <recommendedName>
        <fullName evidence="8">Man(5)GlcNAc(2)-PP-dolichol translocation protein RFT1</fullName>
    </recommendedName>
</protein>
<dbReference type="AlphaFoldDB" id="A0A8J5XKB3"/>
<evidence type="ECO:0000256" key="10">
    <source>
        <dbReference type="SAM" id="MobiDB-lite"/>
    </source>
</evidence>
<dbReference type="GO" id="GO:0006488">
    <property type="term" value="P:dolichol-linked oligosaccharide biosynthetic process"/>
    <property type="evidence" value="ECO:0007669"/>
    <property type="project" value="InterPro"/>
</dbReference>
<dbReference type="InterPro" id="IPR007594">
    <property type="entry name" value="RFT1"/>
</dbReference>
<name>A0A8J5XKB3_DIALT</name>
<evidence type="ECO:0000256" key="4">
    <source>
        <dbReference type="ARBA" id="ARBA00022692"/>
    </source>
</evidence>
<reference evidence="12" key="1">
    <citation type="submission" date="2021-05" db="EMBL/GenBank/DDBJ databases">
        <title>The genome of the haptophyte Pavlova lutheri (Diacronema luteri, Pavlovales) - a model for lipid biosynthesis in eukaryotic algae.</title>
        <authorList>
            <person name="Hulatt C.J."/>
            <person name="Posewitz M.C."/>
        </authorList>
    </citation>
    <scope>NUCLEOTIDE SEQUENCE</scope>
    <source>
        <strain evidence="12">NIVA-4/92</strain>
    </source>
</reference>
<dbReference type="PANTHER" id="PTHR13117">
    <property type="entry name" value="ENDOPLASMIC RETICULUM MULTISPAN TRANSMEMBRANE PROTEIN-RELATED"/>
    <property type="match status" value="1"/>
</dbReference>
<comment type="pathway">
    <text evidence="2">Protein modification; protein glycosylation.</text>
</comment>
<dbReference type="EMBL" id="JAGTXO010000009">
    <property type="protein sequence ID" value="KAG8466017.1"/>
    <property type="molecule type" value="Genomic_DNA"/>
</dbReference>
<proteinExistence type="inferred from homology"/>
<comment type="caution">
    <text evidence="12">The sequence shown here is derived from an EMBL/GenBank/DDBJ whole genome shotgun (WGS) entry which is preliminary data.</text>
</comment>
<evidence type="ECO:0000313" key="13">
    <source>
        <dbReference type="Proteomes" id="UP000751190"/>
    </source>
</evidence>
<comment type="subcellular location">
    <subcellularLocation>
        <location evidence="1">Endoplasmic reticulum membrane</location>
        <topology evidence="1">Multi-pass membrane protein</topology>
    </subcellularLocation>
</comment>
<evidence type="ECO:0000256" key="1">
    <source>
        <dbReference type="ARBA" id="ARBA00004477"/>
    </source>
</evidence>
<keyword evidence="5" id="KW-0256">Endoplasmic reticulum</keyword>
<dbReference type="OrthoDB" id="9979195at2759"/>
<dbReference type="Proteomes" id="UP000751190">
    <property type="component" value="Unassembled WGS sequence"/>
</dbReference>
<evidence type="ECO:0000256" key="5">
    <source>
        <dbReference type="ARBA" id="ARBA00022824"/>
    </source>
</evidence>
<evidence type="ECO:0000313" key="12">
    <source>
        <dbReference type="EMBL" id="KAG8466017.1"/>
    </source>
</evidence>
<dbReference type="PANTHER" id="PTHR13117:SF5">
    <property type="entry name" value="PROTEIN RFT1 HOMOLOG"/>
    <property type="match status" value="1"/>
</dbReference>
<evidence type="ECO:0000256" key="6">
    <source>
        <dbReference type="ARBA" id="ARBA00022989"/>
    </source>
</evidence>
<feature type="transmembrane region" description="Helical" evidence="11">
    <location>
        <begin position="614"/>
        <end position="637"/>
    </location>
</feature>
<comment type="similarity">
    <text evidence="3">Belongs to the RFT1 family.</text>
</comment>
<accession>A0A8J5XKB3</accession>
<feature type="transmembrane region" description="Helical" evidence="11">
    <location>
        <begin position="90"/>
        <end position="108"/>
    </location>
</feature>
<keyword evidence="4 11" id="KW-0812">Transmembrane</keyword>
<dbReference type="Pfam" id="PF04506">
    <property type="entry name" value="Rft-1"/>
    <property type="match status" value="3"/>
</dbReference>
<evidence type="ECO:0000256" key="11">
    <source>
        <dbReference type="SAM" id="Phobius"/>
    </source>
</evidence>
<evidence type="ECO:0000256" key="7">
    <source>
        <dbReference type="ARBA" id="ARBA00023136"/>
    </source>
</evidence>
<keyword evidence="6 11" id="KW-1133">Transmembrane helix</keyword>
<dbReference type="GO" id="GO:0005789">
    <property type="term" value="C:endoplasmic reticulum membrane"/>
    <property type="evidence" value="ECO:0007669"/>
    <property type="project" value="UniProtKB-SubCell"/>
</dbReference>
<feature type="transmembrane region" description="Helical" evidence="11">
    <location>
        <begin position="682"/>
        <end position="701"/>
    </location>
</feature>
<feature type="transmembrane region" description="Helical" evidence="11">
    <location>
        <begin position="187"/>
        <end position="208"/>
    </location>
</feature>
<comment type="function">
    <text evidence="9">Intramembrane glycolipid transporter that operates in the biosynthetic pathway of dolichol-linked oligosaccharides, the glycan precursors employed in protein asparagine (N)-glycosylation. The sequential addition of sugars to dolichol pyrophosphate produces dolichol-linked oligosaccharides containing fourteen sugars, including two GlcNAcs, nine mannoses and three glucoses. Once assembled, the oligosaccharide is transferred from the lipid to nascent proteins by oligosaccharyltransferases. The assembly of dolichol-linked oligosaccharides begins on the cytosolic side of the endoplasmic reticulum membrane and finishes in its lumen. RFT1 could mediate the translocation of the cytosolically oriented intermediate DolPP-GlcNAc2Man5, produced by ALG11, into the ER lumen where dolichol-linked oligosaccharides assembly continues. However, the intramembrane lipid transporter activity could not be confirmed in vitro.</text>
</comment>
<evidence type="ECO:0000256" key="3">
    <source>
        <dbReference type="ARBA" id="ARBA00010288"/>
    </source>
</evidence>
<gene>
    <name evidence="12" type="ORF">KFE25_005587</name>
</gene>
<keyword evidence="7 11" id="KW-0472">Membrane</keyword>
<sequence>MAGPDARMAAPMRPPGQFGGMAYLVANQVLSRGLTFALNALVVRSVDPSAYGVASVRLNLVLVTAGTLVRDTLRQAAARLADERQLALNLAWLSPTLVALLVAGILFVERAMGEASARDGYRLALAVFCASSVLEAAAEPAYVSVQARMLWGSRAFVEGSAHLARCLATYCALVGGAAAGARALRAFALGQLCYAAVYAAGFWAGALWRGEPLAPRRAAAAPHRARAGAARELVCAYVLQQLAKFALTHGESIVLLLASGGGGDDAGASSCAAAVVACAAAPAPRARVTDAQHGAFALVSNLGSLLARFVLEPAEETAFAQLASHARAAGEHALRASHAEREPGEGPCAKPASHAERELGESPCAKPASHAERELGEGPCAKPASHAERELGESPCAKPASHAERELGESPCAKPASHAKRELGESPCAKPASHAERELGEGPCAKPASHAERELGEGPCAKPASHAERELGESPCAKPASHAERELGEGPCAKPASHAERELGESPCAKPASHAERELGESPCAKPASHAERELGESPCAKPASHAERGAAKRRATAAHARGDAALVHGGPPERDHDEQRCAAAATVAPSAAEERALALARAGELLARVARRLLLLALVFATFGPAYARLLLQLAYGARWAAGDAPPLLASYCLHTPMMALNGILEAAVRALATPAQLRDFNGFLAACALGYWLGMLALLRAGCGLHGVIFANALNLAARAAHHLVLLGALFAPRDGARRAAESWARRLLPTRAQVAMLAAAAVAVHASAARAHARAPAGRPVPARAATEHVALGALNAAAVAYVLVRAEFAGTDGMAGLRRARAAAAVPLAEAPADGVVQGESRARPAAAAAAGGVVRSKQE</sequence>
<dbReference type="GO" id="GO:0034203">
    <property type="term" value="P:glycolipid translocation"/>
    <property type="evidence" value="ECO:0007669"/>
    <property type="project" value="TreeGrafter"/>
</dbReference>